<comment type="caution">
    <text evidence="9">The sequence shown here is derived from an EMBL/GenBank/DDBJ whole genome shotgun (WGS) entry which is preliminary data.</text>
</comment>
<dbReference type="GO" id="GO:0004888">
    <property type="term" value="F:transmembrane signaling receptor activity"/>
    <property type="evidence" value="ECO:0007669"/>
    <property type="project" value="InterPro"/>
</dbReference>
<dbReference type="Pfam" id="PF02932">
    <property type="entry name" value="Neur_chan_memb"/>
    <property type="match status" value="1"/>
</dbReference>
<gene>
    <name evidence="9" type="ORF">QR680_005647</name>
</gene>
<dbReference type="Gene3D" id="2.70.170.10">
    <property type="entry name" value="Neurotransmitter-gated ion-channel ligand-binding domain"/>
    <property type="match status" value="1"/>
</dbReference>
<feature type="region of interest" description="Disordered" evidence="6">
    <location>
        <begin position="15"/>
        <end position="54"/>
    </location>
</feature>
<keyword evidence="5" id="KW-0407">Ion channel</keyword>
<feature type="compositionally biased region" description="Polar residues" evidence="6">
    <location>
        <begin position="41"/>
        <end position="54"/>
    </location>
</feature>
<keyword evidence="5" id="KW-0406">Ion transport</keyword>
<feature type="transmembrane region" description="Helical" evidence="5">
    <location>
        <begin position="511"/>
        <end position="531"/>
    </location>
</feature>
<dbReference type="Gene3D" id="1.20.58.390">
    <property type="entry name" value="Neurotransmitter-gated ion-channel transmembrane domain"/>
    <property type="match status" value="1"/>
</dbReference>
<dbReference type="InterPro" id="IPR036734">
    <property type="entry name" value="Neur_chan_lig-bd_sf"/>
</dbReference>
<evidence type="ECO:0000256" key="1">
    <source>
        <dbReference type="ARBA" id="ARBA00004141"/>
    </source>
</evidence>
<dbReference type="PROSITE" id="PS00236">
    <property type="entry name" value="NEUROTR_ION_CHANNEL"/>
    <property type="match status" value="1"/>
</dbReference>
<feature type="transmembrane region" description="Helical" evidence="5">
    <location>
        <begin position="373"/>
        <end position="395"/>
    </location>
</feature>
<dbReference type="InterPro" id="IPR006202">
    <property type="entry name" value="Neur_chan_lig-bd"/>
</dbReference>
<evidence type="ECO:0000256" key="3">
    <source>
        <dbReference type="ARBA" id="ARBA00022989"/>
    </source>
</evidence>
<reference evidence="9" key="1">
    <citation type="submission" date="2023-06" db="EMBL/GenBank/DDBJ databases">
        <title>Genomic analysis of the entomopathogenic nematode Steinernema hermaphroditum.</title>
        <authorList>
            <person name="Schwarz E.M."/>
            <person name="Heppert J.K."/>
            <person name="Baniya A."/>
            <person name="Schwartz H.T."/>
            <person name="Tan C.-H."/>
            <person name="Antoshechkin I."/>
            <person name="Sternberg P.W."/>
            <person name="Goodrich-Blair H."/>
            <person name="Dillman A.R."/>
        </authorList>
    </citation>
    <scope>NUCLEOTIDE SEQUENCE</scope>
    <source>
        <strain evidence="9">PS9179</strain>
        <tissue evidence="9">Whole animal</tissue>
    </source>
</reference>
<dbReference type="Pfam" id="PF02931">
    <property type="entry name" value="Neur_chan_LBD"/>
    <property type="match status" value="1"/>
</dbReference>
<dbReference type="PRINTS" id="PR00252">
    <property type="entry name" value="NRIONCHANNEL"/>
</dbReference>
<dbReference type="GO" id="GO:0016020">
    <property type="term" value="C:membrane"/>
    <property type="evidence" value="ECO:0007669"/>
    <property type="project" value="UniProtKB-SubCell"/>
</dbReference>
<evidence type="ECO:0000256" key="4">
    <source>
        <dbReference type="ARBA" id="ARBA00023136"/>
    </source>
</evidence>
<dbReference type="FunFam" id="2.70.170.10:FF:000055">
    <property type="entry name" value="Proton-gated ion channel subunit pbo-6"/>
    <property type="match status" value="1"/>
</dbReference>
<sequence>MNSSFLFPSGHYHLQSPSSLARSEAGPRGPSPRAPPGRTLSLPSPAQAGSMSSTVAPSRTPLWVVLVTLLLPLLASASLEDVKDVQLSVHNENGSDLHRNNFVPGSSKKLTEHLLEQHNMHAPPDGILDVHYEMELVHILGIDELKQTMTALVYVDEKWQDPSLSWDPTHFGGLTKTWLPMHSIWMPDIIIFNMLHHEDLLSKVRAPAMIYANGTVECSHPAVYTVSCEINIKHFPLDDQRCSLEIASWAYNEEKIRLHAHIEHSLEHYSPNEEWRLLNVTVHEQDYEHEGILVSEIRYDISVRRKPLFYMVTLTFPSYVMCAISVVGLYARFSTTGEREERFTLGVTAILTMAVLSLVVSEKVPHSSTSVPLLVAYFLFNMVVVSLAAMMTGLVMRVHRMGRHGDEPPLWMLSFFLLGSKKHALKETRGTPNCWQTAFGDQLIFEQKCVENSGVASAATRKVQLLEAFVRKLIDVCENVHNELDDAEVRRTERMRREANGYVRISERLDWIFMLFFLILVTVPVVVLFALM</sequence>
<evidence type="ECO:0000259" key="7">
    <source>
        <dbReference type="Pfam" id="PF02931"/>
    </source>
</evidence>
<dbReference type="SUPFAM" id="SSF90112">
    <property type="entry name" value="Neurotransmitter-gated ion-channel transmembrane pore"/>
    <property type="match status" value="1"/>
</dbReference>
<feature type="transmembrane region" description="Helical" evidence="5">
    <location>
        <begin position="343"/>
        <end position="361"/>
    </location>
</feature>
<evidence type="ECO:0000313" key="9">
    <source>
        <dbReference type="EMBL" id="KAK0411425.1"/>
    </source>
</evidence>
<name>A0AA39LW24_9BILA</name>
<dbReference type="InterPro" id="IPR038050">
    <property type="entry name" value="Neuro_actylchol_rec"/>
</dbReference>
<keyword evidence="5" id="KW-0813">Transport</keyword>
<dbReference type="SUPFAM" id="SSF63712">
    <property type="entry name" value="Nicotinic receptor ligand binding domain-like"/>
    <property type="match status" value="1"/>
</dbReference>
<dbReference type="CDD" id="cd19051">
    <property type="entry name" value="LGIC_TM_cation"/>
    <property type="match status" value="1"/>
</dbReference>
<keyword evidence="2 5" id="KW-0812">Transmembrane</keyword>
<evidence type="ECO:0000259" key="8">
    <source>
        <dbReference type="Pfam" id="PF02932"/>
    </source>
</evidence>
<evidence type="ECO:0000256" key="2">
    <source>
        <dbReference type="ARBA" id="ARBA00022692"/>
    </source>
</evidence>
<evidence type="ECO:0000313" key="10">
    <source>
        <dbReference type="Proteomes" id="UP001175271"/>
    </source>
</evidence>
<evidence type="ECO:0008006" key="11">
    <source>
        <dbReference type="Google" id="ProtNLM"/>
    </source>
</evidence>
<comment type="subcellular location">
    <subcellularLocation>
        <location evidence="1">Membrane</location>
        <topology evidence="1">Multi-pass membrane protein</topology>
    </subcellularLocation>
</comment>
<dbReference type="PANTHER" id="PTHR18945">
    <property type="entry name" value="NEUROTRANSMITTER GATED ION CHANNEL"/>
    <property type="match status" value="1"/>
</dbReference>
<dbReference type="InterPro" id="IPR018000">
    <property type="entry name" value="Neurotransmitter_ion_chnl_CS"/>
</dbReference>
<dbReference type="GO" id="GO:0005230">
    <property type="term" value="F:extracellular ligand-gated monoatomic ion channel activity"/>
    <property type="evidence" value="ECO:0007669"/>
    <property type="project" value="InterPro"/>
</dbReference>
<dbReference type="InterPro" id="IPR006029">
    <property type="entry name" value="Neurotrans-gated_channel_TM"/>
</dbReference>
<dbReference type="CDD" id="cd18989">
    <property type="entry name" value="LGIC_ECD_cation"/>
    <property type="match status" value="1"/>
</dbReference>
<keyword evidence="4 5" id="KW-0472">Membrane</keyword>
<keyword evidence="3 5" id="KW-1133">Transmembrane helix</keyword>
<keyword evidence="10" id="KW-1185">Reference proteome</keyword>
<dbReference type="InterPro" id="IPR006201">
    <property type="entry name" value="Neur_channel"/>
</dbReference>
<feature type="domain" description="Neurotransmitter-gated ion-channel transmembrane" evidence="8">
    <location>
        <begin position="317"/>
        <end position="426"/>
    </location>
</feature>
<protein>
    <recommendedName>
        <fullName evidence="11">Neurotransmitter-gated ion-channel ligand-binding domain-containing protein</fullName>
    </recommendedName>
</protein>
<dbReference type="Proteomes" id="UP001175271">
    <property type="component" value="Unassembled WGS sequence"/>
</dbReference>
<evidence type="ECO:0000256" key="5">
    <source>
        <dbReference type="RuleBase" id="RU000687"/>
    </source>
</evidence>
<feature type="transmembrane region" description="Helical" evidence="5">
    <location>
        <begin position="308"/>
        <end position="331"/>
    </location>
</feature>
<comment type="similarity">
    <text evidence="5">Belongs to the ligand-gated ion channel (TC 1.A.9) family.</text>
</comment>
<dbReference type="InterPro" id="IPR036719">
    <property type="entry name" value="Neuro-gated_channel_TM_sf"/>
</dbReference>
<feature type="domain" description="Neurotransmitter-gated ion-channel ligand-binding" evidence="7">
    <location>
        <begin position="108"/>
        <end position="307"/>
    </location>
</feature>
<accession>A0AA39LW24</accession>
<proteinExistence type="inferred from homology"/>
<organism evidence="9 10">
    <name type="scientific">Steinernema hermaphroditum</name>
    <dbReference type="NCBI Taxonomy" id="289476"/>
    <lineage>
        <taxon>Eukaryota</taxon>
        <taxon>Metazoa</taxon>
        <taxon>Ecdysozoa</taxon>
        <taxon>Nematoda</taxon>
        <taxon>Chromadorea</taxon>
        <taxon>Rhabditida</taxon>
        <taxon>Tylenchina</taxon>
        <taxon>Panagrolaimomorpha</taxon>
        <taxon>Strongyloidoidea</taxon>
        <taxon>Steinernematidae</taxon>
        <taxon>Steinernema</taxon>
    </lineage>
</organism>
<evidence type="ECO:0000256" key="6">
    <source>
        <dbReference type="SAM" id="MobiDB-lite"/>
    </source>
</evidence>
<dbReference type="EMBL" id="JAUCMV010000003">
    <property type="protein sequence ID" value="KAK0411425.1"/>
    <property type="molecule type" value="Genomic_DNA"/>
</dbReference>
<dbReference type="AlphaFoldDB" id="A0AA39LW24"/>